<proteinExistence type="predicted"/>
<reference evidence="1" key="1">
    <citation type="submission" date="2009-01" db="EMBL/GenBank/DDBJ databases">
        <title>Complete sequence of chromosome Cyanothece sp. PCC 7425.</title>
        <authorList>
            <consortium name="US DOE Joint Genome Institute"/>
            <person name="Lucas S."/>
            <person name="Copeland A."/>
            <person name="Lapidus A."/>
            <person name="Glavina del Rio T."/>
            <person name="Dalin E."/>
            <person name="Tice H."/>
            <person name="Bruce D."/>
            <person name="Goodwin L."/>
            <person name="Pitluck S."/>
            <person name="Sims D."/>
            <person name="Meineke L."/>
            <person name="Brettin T."/>
            <person name="Detter J.C."/>
            <person name="Han C."/>
            <person name="Larimer F."/>
            <person name="Land M."/>
            <person name="Hauser L."/>
            <person name="Kyrpides N."/>
            <person name="Ovchinnikova G."/>
            <person name="Liberton M."/>
            <person name="Stoeckel J."/>
            <person name="Banerjee A."/>
            <person name="Singh A."/>
            <person name="Page L."/>
            <person name="Sato H."/>
            <person name="Zhao L."/>
            <person name="Sherman L."/>
            <person name="Pakrasi H."/>
            <person name="Richardson P."/>
        </authorList>
    </citation>
    <scope>NUCLEOTIDE SEQUENCE</scope>
    <source>
        <strain evidence="1">PCC 7425</strain>
    </source>
</reference>
<evidence type="ECO:0000313" key="1">
    <source>
        <dbReference type="EMBL" id="ACL47520.1"/>
    </source>
</evidence>
<dbReference type="HOGENOM" id="CLU_3342803_0_0_3"/>
<dbReference type="AlphaFoldDB" id="B8HQC3"/>
<dbReference type="EMBL" id="CP001344">
    <property type="protein sequence ID" value="ACL47520.1"/>
    <property type="molecule type" value="Genomic_DNA"/>
</dbReference>
<accession>B8HQC3</accession>
<dbReference type="KEGG" id="cyn:Cyan7425_5228"/>
<organism evidence="1">
    <name type="scientific">Cyanothece sp. (strain PCC 7425 / ATCC 29141)</name>
    <dbReference type="NCBI Taxonomy" id="395961"/>
    <lineage>
        <taxon>Bacteria</taxon>
        <taxon>Bacillati</taxon>
        <taxon>Cyanobacteriota</taxon>
        <taxon>Cyanophyceae</taxon>
        <taxon>Gomontiellales</taxon>
        <taxon>Cyanothecaceae</taxon>
        <taxon>Cyanothece</taxon>
    </lineage>
</organism>
<name>B8HQC3_CYAP4</name>
<protein>
    <submittedName>
        <fullName evidence="1">Uncharacterized protein</fullName>
    </submittedName>
</protein>
<gene>
    <name evidence="1" type="ordered locus">Cyan7425_5228</name>
</gene>
<sequence>MLPKLLYSLDPMTPQQLDDRSQQIIEILALYENIEIV</sequence>